<feature type="region of interest" description="Disordered" evidence="2">
    <location>
        <begin position="1095"/>
        <end position="1134"/>
    </location>
</feature>
<dbReference type="NCBIfam" id="TIGR00254">
    <property type="entry name" value="GGDEF"/>
    <property type="match status" value="1"/>
</dbReference>
<keyword evidence="1" id="KW-0175">Coiled coil</keyword>
<dbReference type="Pfam" id="PF13188">
    <property type="entry name" value="PAS_8"/>
    <property type="match status" value="2"/>
</dbReference>
<feature type="domain" description="PAC" evidence="4">
    <location>
        <begin position="733"/>
        <end position="785"/>
    </location>
</feature>
<evidence type="ECO:0000259" key="4">
    <source>
        <dbReference type="PROSITE" id="PS50113"/>
    </source>
</evidence>
<dbReference type="PROSITE" id="PS50113">
    <property type="entry name" value="PAC"/>
    <property type="match status" value="3"/>
</dbReference>
<dbReference type="CDD" id="cd01949">
    <property type="entry name" value="GGDEF"/>
    <property type="match status" value="1"/>
</dbReference>
<dbReference type="FunFam" id="3.30.70.270:FF:000001">
    <property type="entry name" value="Diguanylate cyclase domain protein"/>
    <property type="match status" value="1"/>
</dbReference>
<dbReference type="SMART" id="SM00091">
    <property type="entry name" value="PAS"/>
    <property type="match status" value="4"/>
</dbReference>
<dbReference type="InterPro" id="IPR013655">
    <property type="entry name" value="PAS_fold_3"/>
</dbReference>
<dbReference type="InterPro" id="IPR043128">
    <property type="entry name" value="Rev_trsase/Diguanyl_cyclase"/>
</dbReference>
<evidence type="ECO:0000259" key="5">
    <source>
        <dbReference type="PROSITE" id="PS50887"/>
    </source>
</evidence>
<evidence type="ECO:0000256" key="1">
    <source>
        <dbReference type="SAM" id="Coils"/>
    </source>
</evidence>
<organism evidence="6 7">
    <name type="scientific">Oceanibacterium hippocampi</name>
    <dbReference type="NCBI Taxonomy" id="745714"/>
    <lineage>
        <taxon>Bacteria</taxon>
        <taxon>Pseudomonadati</taxon>
        <taxon>Pseudomonadota</taxon>
        <taxon>Alphaproteobacteria</taxon>
        <taxon>Sneathiellales</taxon>
        <taxon>Sneathiellaceae</taxon>
        <taxon>Oceanibacterium</taxon>
    </lineage>
</organism>
<dbReference type="PROSITE" id="PS50112">
    <property type="entry name" value="PAS"/>
    <property type="match status" value="1"/>
</dbReference>
<dbReference type="SUPFAM" id="SSF55785">
    <property type="entry name" value="PYP-like sensor domain (PAS domain)"/>
    <property type="match status" value="6"/>
</dbReference>
<dbReference type="InterPro" id="IPR013656">
    <property type="entry name" value="PAS_4"/>
</dbReference>
<dbReference type="InterPro" id="IPR029787">
    <property type="entry name" value="Nucleotide_cyclase"/>
</dbReference>
<keyword evidence="6" id="KW-0808">Transferase</keyword>
<dbReference type="Pfam" id="PF00990">
    <property type="entry name" value="GGDEF"/>
    <property type="match status" value="1"/>
</dbReference>
<gene>
    <name evidence="6" type="primary">ydaM</name>
    <name evidence="6" type="ORF">OCH7691_01564</name>
</gene>
<dbReference type="InterPro" id="IPR001610">
    <property type="entry name" value="PAC"/>
</dbReference>
<dbReference type="PROSITE" id="PS50887">
    <property type="entry name" value="GGDEF"/>
    <property type="match status" value="1"/>
</dbReference>
<dbReference type="Gene3D" id="2.10.70.100">
    <property type="match status" value="2"/>
</dbReference>
<dbReference type="Pfam" id="PF13426">
    <property type="entry name" value="PAS_9"/>
    <property type="match status" value="1"/>
</dbReference>
<evidence type="ECO:0000259" key="3">
    <source>
        <dbReference type="PROSITE" id="PS50112"/>
    </source>
</evidence>
<dbReference type="GO" id="GO:0052621">
    <property type="term" value="F:diguanylate cyclase activity"/>
    <property type="evidence" value="ECO:0007669"/>
    <property type="project" value="UniProtKB-EC"/>
</dbReference>
<protein>
    <submittedName>
        <fullName evidence="6">Putative diguanylate cyclase YdaM</fullName>
        <ecNumber evidence="6">2.7.7.65</ecNumber>
    </submittedName>
</protein>
<evidence type="ECO:0000313" key="7">
    <source>
        <dbReference type="Proteomes" id="UP000193200"/>
    </source>
</evidence>
<dbReference type="NCBIfam" id="TIGR00229">
    <property type="entry name" value="sensory_box"/>
    <property type="match status" value="4"/>
</dbReference>
<dbReference type="Pfam" id="PF08447">
    <property type="entry name" value="PAS_3"/>
    <property type="match status" value="2"/>
</dbReference>
<feature type="domain" description="PAC" evidence="4">
    <location>
        <begin position="606"/>
        <end position="658"/>
    </location>
</feature>
<dbReference type="SMART" id="SM00086">
    <property type="entry name" value="PAC"/>
    <property type="match status" value="5"/>
</dbReference>
<dbReference type="EC" id="2.7.7.65" evidence="6"/>
<dbReference type="RefSeq" id="WP_176244962.1">
    <property type="nucleotide sequence ID" value="NZ_FWFR01000001.1"/>
</dbReference>
<feature type="coiled-coil region" evidence="1">
    <location>
        <begin position="511"/>
        <end position="541"/>
    </location>
</feature>
<accession>A0A1Y5SEY3</accession>
<sequence>MPGVPATAKSGRTTANGDMSLAGALLETRAFPAAILDRDGRAALRNSLFDTALTSEGLAGMLEHPAAAEALDAARDPGIPATVTGEFGPGGGIRQLSFTPLADGTVLLDFDAATDGGAPEGDDPGSEAVILQKSAMLADAERLARIGHWRLVLETGELFWSDEIFRIYGFDRDSFEPSLEPALAVYHEEDRGIVTAAVQHAIDGGPGWDLTVRLVRPDGELRHVRAIGHVEADSDGKATALFGVLQDITEQRDAELARDRSEKRSRLFLEMLPIPAGISSYPDGEIIAENARLPAALGTDGRSAIGMRTADFYIDDAELAENKVIFERDGSYHNRELHLRRLDGREITIFSSALKFDYEGQPAVIFAFSDVTDILQVRHSLQESDARYRALIDGSLQGILVHRNLVPLFANDAFATMYGFESTGDVTALPTLLDYIDPEMREAVLADSSAVVEGRDFVPSVRIWNTRLDGTPICLDALRKRIIWQGEPAVQVTLIDVTAQVTHERELLRSKELVEERARQLGEASAQLRETNILLEGAERAAKLGHWRLDLESGAMHWSAEMYRIHDRDPATFVPDRENARERYLPEDWMRLRAVVEKAIEESEGYEFDARLVRPNGEIRHVHTIGMLELDWQGKAIAIFGILQDVTEQRRAEEAARRSEQRFRDFADASVDWFWEMDSDLRFTYLSSSIHERWGIDPTELLGRSRFEIIDATTDAAALIAHQDDLSNRRPFKDFAYRTNRSATGERWCSISGKPVFDEDGAFVGYRGTARDITEERRAQNALRDSESRFRDLIEGSIQGILIHRDMKPLFANDSFARFFGYRDGSEIEALPSASILIEPSDRAGVAEATARLLAGTETTNRTRLRYRAQSGQVKYADVLRRMTNWHGEPAVQVTMFDVTPQVEYEQKLEHTNRELTRLATTDSLTDLANRRHFMDTGEAELIRHHRYRTGLSLVMLDIDHFKRINDRFGHDAGDEALRSFARTISPMLRQCDMLSRLGGEEFAILLPNTRLDGARVLAERIRERIAATPIVHGAHRFDMTVSIGIAEATRTHSNIQTPLGLADRALYAAKNGGRNRVEVFSALLDAGVEASGAPREQAAARLAADHGAQSSGKPRATAAETGGDRQKSGTRRR</sequence>
<keyword evidence="6" id="KW-0548">Nucleotidyltransferase</keyword>
<evidence type="ECO:0000256" key="2">
    <source>
        <dbReference type="SAM" id="MobiDB-lite"/>
    </source>
</evidence>
<reference evidence="6 7" key="1">
    <citation type="submission" date="2017-03" db="EMBL/GenBank/DDBJ databases">
        <authorList>
            <person name="Afonso C.L."/>
            <person name="Miller P.J."/>
            <person name="Scott M.A."/>
            <person name="Spackman E."/>
            <person name="Goraichik I."/>
            <person name="Dimitrov K.M."/>
            <person name="Suarez D.L."/>
            <person name="Swayne D.E."/>
        </authorList>
    </citation>
    <scope>NUCLEOTIDE SEQUENCE [LARGE SCALE GENOMIC DNA]</scope>
    <source>
        <strain evidence="6 7">CECT 7691</strain>
    </source>
</reference>
<dbReference type="InterPro" id="IPR000160">
    <property type="entry name" value="GGDEF_dom"/>
</dbReference>
<feature type="domain" description="PAS" evidence="3">
    <location>
        <begin position="659"/>
        <end position="710"/>
    </location>
</feature>
<dbReference type="SUPFAM" id="SSF55073">
    <property type="entry name" value="Nucleotide cyclase"/>
    <property type="match status" value="1"/>
</dbReference>
<feature type="domain" description="PAC" evidence="4">
    <location>
        <begin position="208"/>
        <end position="260"/>
    </location>
</feature>
<dbReference type="InterPro" id="IPR035965">
    <property type="entry name" value="PAS-like_dom_sf"/>
</dbReference>
<dbReference type="PANTHER" id="PTHR44757:SF2">
    <property type="entry name" value="BIOFILM ARCHITECTURE MAINTENANCE PROTEIN MBAA"/>
    <property type="match status" value="1"/>
</dbReference>
<dbReference type="AlphaFoldDB" id="A0A1Y5SEY3"/>
<feature type="domain" description="GGDEF" evidence="5">
    <location>
        <begin position="950"/>
        <end position="1083"/>
    </location>
</feature>
<dbReference type="Proteomes" id="UP000193200">
    <property type="component" value="Unassembled WGS sequence"/>
</dbReference>
<dbReference type="InterPro" id="IPR000700">
    <property type="entry name" value="PAS-assoc_C"/>
</dbReference>
<name>A0A1Y5SEY3_9PROT</name>
<dbReference type="SMART" id="SM00267">
    <property type="entry name" value="GGDEF"/>
    <property type="match status" value="1"/>
</dbReference>
<dbReference type="InParanoid" id="A0A1Y5SEY3"/>
<dbReference type="Pfam" id="PF08448">
    <property type="entry name" value="PAS_4"/>
    <property type="match status" value="1"/>
</dbReference>
<dbReference type="Gene3D" id="3.30.70.270">
    <property type="match status" value="1"/>
</dbReference>
<dbReference type="Gene3D" id="3.30.450.20">
    <property type="entry name" value="PAS domain"/>
    <property type="match status" value="6"/>
</dbReference>
<dbReference type="InterPro" id="IPR052155">
    <property type="entry name" value="Biofilm_reg_signaling"/>
</dbReference>
<dbReference type="InterPro" id="IPR000014">
    <property type="entry name" value="PAS"/>
</dbReference>
<dbReference type="PANTHER" id="PTHR44757">
    <property type="entry name" value="DIGUANYLATE CYCLASE DGCP"/>
    <property type="match status" value="1"/>
</dbReference>
<dbReference type="CDD" id="cd00130">
    <property type="entry name" value="PAS"/>
    <property type="match status" value="2"/>
</dbReference>
<proteinExistence type="predicted"/>
<dbReference type="EMBL" id="FWFR01000001">
    <property type="protein sequence ID" value="SLN38047.1"/>
    <property type="molecule type" value="Genomic_DNA"/>
</dbReference>
<keyword evidence="7" id="KW-1185">Reference proteome</keyword>
<evidence type="ECO:0000313" key="6">
    <source>
        <dbReference type="EMBL" id="SLN38047.1"/>
    </source>
</evidence>